<evidence type="ECO:0000313" key="8">
    <source>
        <dbReference type="Proteomes" id="UP000032360"/>
    </source>
</evidence>
<keyword evidence="4" id="KW-0233">DNA recombination</keyword>
<evidence type="ECO:0000313" key="7">
    <source>
        <dbReference type="EMBL" id="KJF18816.1"/>
    </source>
</evidence>
<comment type="similarity">
    <text evidence="1">In the C-terminal section; belongs to the transposase 35 family.</text>
</comment>
<proteinExistence type="inferred from homology"/>
<evidence type="ECO:0000256" key="4">
    <source>
        <dbReference type="ARBA" id="ARBA00023172"/>
    </source>
</evidence>
<keyword evidence="8" id="KW-1185">Reference proteome</keyword>
<evidence type="ECO:0000256" key="1">
    <source>
        <dbReference type="ARBA" id="ARBA00008761"/>
    </source>
</evidence>
<keyword evidence="2" id="KW-0815">Transposition</keyword>
<gene>
    <name evidence="7" type="ORF">AXFE_03120</name>
</gene>
<accession>A0A0D8HNV4</accession>
<dbReference type="InterPro" id="IPR010095">
    <property type="entry name" value="Cas12f1-like_TNB"/>
</dbReference>
<organism evidence="7 8">
    <name type="scientific">Acidithrix ferrooxidans</name>
    <dbReference type="NCBI Taxonomy" id="1280514"/>
    <lineage>
        <taxon>Bacteria</taxon>
        <taxon>Bacillati</taxon>
        <taxon>Actinomycetota</taxon>
        <taxon>Acidimicrobiia</taxon>
        <taxon>Acidimicrobiales</taxon>
        <taxon>Acidimicrobiaceae</taxon>
        <taxon>Acidithrix</taxon>
    </lineage>
</organism>
<dbReference type="InterPro" id="IPR001959">
    <property type="entry name" value="Transposase"/>
</dbReference>
<dbReference type="STRING" id="1280514.AXFE_03120"/>
<dbReference type="GO" id="GO:0003677">
    <property type="term" value="F:DNA binding"/>
    <property type="evidence" value="ECO:0007669"/>
    <property type="project" value="UniProtKB-KW"/>
</dbReference>
<protein>
    <submittedName>
        <fullName evidence="7">Putative transposase</fullName>
    </submittedName>
</protein>
<dbReference type="AlphaFoldDB" id="A0A0D8HNV4"/>
<dbReference type="EMBL" id="JXYS01000005">
    <property type="protein sequence ID" value="KJF18816.1"/>
    <property type="molecule type" value="Genomic_DNA"/>
</dbReference>
<evidence type="ECO:0000256" key="2">
    <source>
        <dbReference type="ARBA" id="ARBA00022578"/>
    </source>
</evidence>
<reference evidence="7 8" key="1">
    <citation type="submission" date="2015-01" db="EMBL/GenBank/DDBJ databases">
        <title>Draft genome of the acidophilic iron oxidizer Acidithrix ferrooxidans strain Py-F3.</title>
        <authorList>
            <person name="Poehlein A."/>
            <person name="Eisen S."/>
            <person name="Schloemann M."/>
            <person name="Johnson B.D."/>
            <person name="Daniel R."/>
            <person name="Muehling M."/>
        </authorList>
    </citation>
    <scope>NUCLEOTIDE SEQUENCE [LARGE SCALE GENOMIC DNA]</scope>
    <source>
        <strain evidence="7 8">Py-F3</strain>
    </source>
</reference>
<dbReference type="RefSeq" id="WP_160291685.1">
    <property type="nucleotide sequence ID" value="NZ_JXYS01000005.1"/>
</dbReference>
<dbReference type="Pfam" id="PF01385">
    <property type="entry name" value="OrfB_IS605"/>
    <property type="match status" value="1"/>
</dbReference>
<sequence>MTTISVTGDIAITQHDQLLCRLHDQLGWRATKDRNRVRFTTGTMGFEDDRRTIVLPMIGALRSMENTRRIQRHLAKNNARLLKRTLSQRWGRLFVSCQLAIKTSVVTPPSATMSKKDPRAGVDLGLRSLATIADSNGSMTAIPNPAPLRATMNERRRVGRNLIRRIPGSHGHRQAKAKLVKLDRKAVYVRRESIHQLTCYLVDNYSEVKIEDLNIAAMGRSMGRRALRRSVSDAGLGAFKPTLTYKAISAGVKVVVVDRFFPSSQIHHNCTGRLTGAKLAKRLICDTCHVEVDRDENASLNIRDWSVISCGPVGSSALPVPRPFRTGGSCDDGLTHHRPRCSCDASRCPQRRHRQRTPGPVHL</sequence>
<dbReference type="GO" id="GO:0032196">
    <property type="term" value="P:transposition"/>
    <property type="evidence" value="ECO:0007669"/>
    <property type="project" value="UniProtKB-KW"/>
</dbReference>
<name>A0A0D8HNV4_9ACTN</name>
<keyword evidence="3" id="KW-0238">DNA-binding</keyword>
<dbReference type="Proteomes" id="UP000032360">
    <property type="component" value="Unassembled WGS sequence"/>
</dbReference>
<feature type="domain" description="Cas12f1-like TNB" evidence="6">
    <location>
        <begin position="238"/>
        <end position="302"/>
    </location>
</feature>
<evidence type="ECO:0000259" key="6">
    <source>
        <dbReference type="Pfam" id="PF07282"/>
    </source>
</evidence>
<feature type="domain" description="Probable transposase IS891/IS1136/IS1341" evidence="5">
    <location>
        <begin position="111"/>
        <end position="220"/>
    </location>
</feature>
<dbReference type="GO" id="GO:0006310">
    <property type="term" value="P:DNA recombination"/>
    <property type="evidence" value="ECO:0007669"/>
    <property type="project" value="UniProtKB-KW"/>
</dbReference>
<dbReference type="Pfam" id="PF07282">
    <property type="entry name" value="Cas12f1-like_TNB"/>
    <property type="match status" value="1"/>
</dbReference>
<dbReference type="NCBIfam" id="NF040570">
    <property type="entry name" value="guided_TnpB"/>
    <property type="match status" value="1"/>
</dbReference>
<dbReference type="OrthoDB" id="6230307at2"/>
<evidence type="ECO:0000256" key="3">
    <source>
        <dbReference type="ARBA" id="ARBA00023125"/>
    </source>
</evidence>
<comment type="caution">
    <text evidence="7">The sequence shown here is derived from an EMBL/GenBank/DDBJ whole genome shotgun (WGS) entry which is preliminary data.</text>
</comment>
<evidence type="ECO:0000259" key="5">
    <source>
        <dbReference type="Pfam" id="PF01385"/>
    </source>
</evidence>